<dbReference type="RefSeq" id="WP_115752498.1">
    <property type="nucleotide sequence ID" value="NZ_LARY01000001.1"/>
</dbReference>
<evidence type="ECO:0000256" key="1">
    <source>
        <dbReference type="SAM" id="MobiDB-lite"/>
    </source>
</evidence>
<feature type="compositionally biased region" description="Basic and acidic residues" evidence="1">
    <location>
        <begin position="26"/>
        <end position="41"/>
    </location>
</feature>
<feature type="region of interest" description="Disordered" evidence="1">
    <location>
        <begin position="22"/>
        <end position="41"/>
    </location>
</feature>
<proteinExistence type="predicted"/>
<reference evidence="4" key="1">
    <citation type="submission" date="2015-04" db="EMBL/GenBank/DDBJ databases">
        <authorList>
            <person name="Schardt J."/>
            <person name="Mueller-Herbst S."/>
            <person name="Scherer S."/>
            <person name="Huptas C."/>
        </authorList>
    </citation>
    <scope>NUCLEOTIDE SEQUENCE [LARGE SCALE GENOMIC DNA]</scope>
    <source>
        <strain evidence="4">Kiel-L1</strain>
    </source>
</reference>
<feature type="chain" id="PRO_5038667081" description="Lipoprotein" evidence="2">
    <location>
        <begin position="19"/>
        <end position="171"/>
    </location>
</feature>
<protein>
    <recommendedName>
        <fullName evidence="5">Lipoprotein</fullName>
    </recommendedName>
</protein>
<dbReference type="EMBL" id="LARY01000001">
    <property type="protein sequence ID" value="RDX02809.1"/>
    <property type="molecule type" value="Genomic_DNA"/>
</dbReference>
<evidence type="ECO:0000313" key="3">
    <source>
        <dbReference type="EMBL" id="RDX02809.1"/>
    </source>
</evidence>
<dbReference type="AlphaFoldDB" id="A0A3D8TVH7"/>
<evidence type="ECO:0008006" key="5">
    <source>
        <dbReference type="Google" id="ProtNLM"/>
    </source>
</evidence>
<feature type="compositionally biased region" description="Basic and acidic residues" evidence="1">
    <location>
        <begin position="74"/>
        <end position="85"/>
    </location>
</feature>
<organism evidence="3 4">
    <name type="scientific">Listeria kieliensis</name>
    <dbReference type="NCBI Taxonomy" id="1621700"/>
    <lineage>
        <taxon>Bacteria</taxon>
        <taxon>Bacillati</taxon>
        <taxon>Bacillota</taxon>
        <taxon>Bacilli</taxon>
        <taxon>Bacillales</taxon>
        <taxon>Listeriaceae</taxon>
        <taxon>Listeria</taxon>
    </lineage>
</organism>
<feature type="signal peptide" evidence="2">
    <location>
        <begin position="1"/>
        <end position="18"/>
    </location>
</feature>
<name>A0A3D8TVH7_9LIST</name>
<gene>
    <name evidence="3" type="ORF">UR08_04700</name>
</gene>
<evidence type="ECO:0000313" key="4">
    <source>
        <dbReference type="Proteomes" id="UP000257055"/>
    </source>
</evidence>
<comment type="caution">
    <text evidence="3">The sequence shown here is derived from an EMBL/GenBank/DDBJ whole genome shotgun (WGS) entry which is preliminary data.</text>
</comment>
<feature type="region of interest" description="Disordered" evidence="1">
    <location>
        <begin position="66"/>
        <end position="105"/>
    </location>
</feature>
<accession>A0A3D8TVH7</accession>
<dbReference type="Proteomes" id="UP000257055">
    <property type="component" value="Unassembled WGS sequence"/>
</dbReference>
<dbReference type="PROSITE" id="PS51257">
    <property type="entry name" value="PROKAR_LIPOPROTEIN"/>
    <property type="match status" value="1"/>
</dbReference>
<evidence type="ECO:0000256" key="2">
    <source>
        <dbReference type="SAM" id="SignalP"/>
    </source>
</evidence>
<keyword evidence="2" id="KW-0732">Signal</keyword>
<sequence>MKKIVISLFMVILVLSLAACSSGGKESSDKKEDNKATSSSKEKVLDYYMDLVSKISDKNTDFSAYTQAQTADPKPSEKELSELAKKASTSAQDVSNMLKEEKVPDLGKSTKKFEKALNDLSEAYGKEAEALKADQPDTKEADKALEKASKEIKTILEDNKLAGSDILTDTM</sequence>
<keyword evidence="4" id="KW-1185">Reference proteome</keyword>